<reference evidence="1 7" key="1">
    <citation type="submission" date="2010-11" db="EMBL/GenBank/DDBJ databases">
        <title>The Genome Sequence of Synechococcus phage S-CAM1 0208SB26.</title>
        <authorList>
            <consortium name="The Broad Institute Genome Sequencing Platform"/>
            <person name="Henn M.R."/>
            <person name="Martiny J."/>
            <person name="Weihe C."/>
            <person name="Levin J."/>
            <person name="Malboeuf C."/>
            <person name="Casali M."/>
            <person name="Russ C."/>
            <person name="Lennon N."/>
            <person name="Chapman S.B."/>
            <person name="Erlich R."/>
            <person name="Young S.K."/>
            <person name="Yandava C."/>
            <person name="Zeng Q."/>
            <person name="Alvarado L."/>
            <person name="Anderson S."/>
            <person name="Berlin A."/>
            <person name="Chen Z."/>
            <person name="Freedman E."/>
            <person name="Gellesch M."/>
            <person name="Goldberg J."/>
            <person name="Green L."/>
            <person name="Griggs A."/>
            <person name="Gujja S."/>
            <person name="Heilman E.R."/>
            <person name="Heiman D."/>
            <person name="Hollinger A."/>
            <person name="Howarth C."/>
            <person name="Larson L."/>
            <person name="Mehta T."/>
            <person name="Pearson M."/>
            <person name="Roberts A."/>
            <person name="Ryan E."/>
            <person name="Saif S."/>
            <person name="Shea T."/>
            <person name="Shenoy N."/>
            <person name="Sisk P."/>
            <person name="Stolte C."/>
            <person name="Sykes S."/>
            <person name="White J."/>
            <person name="Haas B."/>
            <person name="Nusbaum C."/>
            <person name="Birren B."/>
        </authorList>
    </citation>
    <scope>NUCLEOTIDE SEQUENCE [LARGE SCALE GENOMIC DNA]</scope>
    <source>
        <strain evidence="1 7">S-CAM1</strain>
    </source>
</reference>
<evidence type="ECO:0008006" key="10">
    <source>
        <dbReference type="Google" id="ProtNLM"/>
    </source>
</evidence>
<dbReference type="EMBL" id="KU686196">
    <property type="protein sequence ID" value="AOV58295.1"/>
    <property type="molecule type" value="Genomic_DNA"/>
</dbReference>
<dbReference type="RefSeq" id="YP_007672968.1">
    <property type="nucleotide sequence ID" value="NC_020837.1"/>
</dbReference>
<dbReference type="Proteomes" id="UP000241610">
    <property type="component" value="Segment"/>
</dbReference>
<protein>
    <recommendedName>
        <fullName evidence="10">2OG-Fe(II) oxygenase</fullName>
    </recommendedName>
</protein>
<dbReference type="Proteomes" id="UP000241494">
    <property type="component" value="Segment"/>
</dbReference>
<evidence type="ECO:0000313" key="3">
    <source>
        <dbReference type="EMBL" id="AOV57545.1"/>
    </source>
</evidence>
<dbReference type="Proteomes" id="UP000241265">
    <property type="component" value="Genome"/>
</dbReference>
<evidence type="ECO:0000313" key="4">
    <source>
        <dbReference type="EMBL" id="AOV57795.1"/>
    </source>
</evidence>
<name>M4QRT8_9CAUD</name>
<evidence type="ECO:0000313" key="2">
    <source>
        <dbReference type="EMBL" id="AOV57295.1"/>
    </source>
</evidence>
<dbReference type="Pfam" id="PF13759">
    <property type="entry name" value="2OG-FeII_Oxy_5"/>
    <property type="match status" value="1"/>
</dbReference>
<gene>
    <name evidence="4" type="ORF">C030809_040</name>
    <name evidence="6" type="ORF">C290910_040</name>
    <name evidence="3" type="ORF">N170310_040</name>
    <name evidence="2" type="ORF">N330309_040</name>
    <name evidence="5" type="ORF">S170810_040</name>
    <name evidence="1" type="ORF">SXBG_00053</name>
</gene>
<dbReference type="EMBL" id="KU686193">
    <property type="protein sequence ID" value="AOV57545.1"/>
    <property type="molecule type" value="Genomic_DNA"/>
</dbReference>
<dbReference type="InterPro" id="IPR012668">
    <property type="entry name" value="CHP02466"/>
</dbReference>
<keyword evidence="7" id="KW-1185">Reference proteome</keyword>
<dbReference type="Proteomes" id="UP000203521">
    <property type="component" value="Segment"/>
</dbReference>
<dbReference type="EMBL" id="KU686194">
    <property type="protein sequence ID" value="AOV57795.1"/>
    <property type="molecule type" value="Genomic_DNA"/>
</dbReference>
<evidence type="ECO:0000313" key="1">
    <source>
        <dbReference type="EMBL" id="AGH26790.1"/>
    </source>
</evidence>
<sequence>MINEKLVYHVPVFSTPLLFSRFKKHGTHEFPDIPKTDRKPKGWILPVNTSFPGQVEENVNDPYMSMELLASVHNDILAHCKEMMVAIDAPPDISLTQFWYNAYYEGQGQEIHNHLSPYNINPFWSGIYFAKNCCRGQLQFTNMERGMRTQPPWPHQDSKIKGYYQDSFMVGAEDGNIVLFPPFLNHHVKVGIENRHKMRLTFSFNIRINREAYLGDEHLRNEQVSS</sequence>
<dbReference type="Gene3D" id="2.60.120.620">
    <property type="entry name" value="q2cbj1_9rhob like domain"/>
    <property type="match status" value="1"/>
</dbReference>
<accession>M4QRT8</accession>
<dbReference type="EMBL" id="HQ634177">
    <property type="protein sequence ID" value="AGH26790.1"/>
    <property type="molecule type" value="Genomic_DNA"/>
</dbReference>
<reference evidence="8 9" key="2">
    <citation type="journal article" date="2016" name="Virology">
        <title>The genomic content and context of auxiliary metabolic genes in marine cyanomyoviruses.</title>
        <authorList>
            <person name="Crummett L.T."/>
            <person name="Puxty R.J."/>
            <person name="Weihe C."/>
            <person name="Marston M.F."/>
            <person name="Martiny J.B."/>
        </authorList>
    </citation>
    <scope>NUCLEOTIDE SEQUENCE [LARGE SCALE GENOMIC DNA]</scope>
    <source>
        <strain evidence="2">0309SB33</strain>
        <strain evidence="3">0310NB17</strain>
        <strain evidence="4">0809CC03</strain>
        <strain evidence="5">0810SB17</strain>
        <strain evidence="6">0910CC29</strain>
    </source>
</reference>
<evidence type="ECO:0000313" key="5">
    <source>
        <dbReference type="EMBL" id="AOV58045.1"/>
    </source>
</evidence>
<dbReference type="GeneID" id="15009466"/>
<dbReference type="KEGG" id="vg:15009466"/>
<evidence type="ECO:0000313" key="7">
    <source>
        <dbReference type="Proteomes" id="UP000203521"/>
    </source>
</evidence>
<dbReference type="EMBL" id="KU686192">
    <property type="protein sequence ID" value="AOV57295.1"/>
    <property type="molecule type" value="Genomic_DNA"/>
</dbReference>
<dbReference type="Proteomes" id="UP000240287">
    <property type="component" value="Genome"/>
</dbReference>
<evidence type="ECO:0000313" key="6">
    <source>
        <dbReference type="EMBL" id="AOV58295.1"/>
    </source>
</evidence>
<evidence type="ECO:0000313" key="8">
    <source>
        <dbReference type="Proteomes" id="UP000240287"/>
    </source>
</evidence>
<evidence type="ECO:0000313" key="9">
    <source>
        <dbReference type="Proteomes" id="UP000241265"/>
    </source>
</evidence>
<proteinExistence type="predicted"/>
<organism evidence="1 7">
    <name type="scientific">Synechococcus phage S-CAM1</name>
    <dbReference type="NCBI Taxonomy" id="754037"/>
    <lineage>
        <taxon>Viruses</taxon>
        <taxon>Duplodnaviria</taxon>
        <taxon>Heunggongvirae</taxon>
        <taxon>Uroviricota</taxon>
        <taxon>Caudoviricetes</taxon>
        <taxon>Pantevenvirales</taxon>
        <taxon>Kyanoviridae</taxon>
        <taxon>Anaposvirus</taxon>
        <taxon>Anaposvirus socalone</taxon>
    </lineage>
</organism>
<dbReference type="Proteomes" id="UP000241591">
    <property type="component" value="Segment"/>
</dbReference>
<dbReference type="EMBL" id="KU686195">
    <property type="protein sequence ID" value="AOV58045.1"/>
    <property type="molecule type" value="Genomic_DNA"/>
</dbReference>